<organism evidence="1 2">
    <name type="scientific">Pontibacillus marinus BH030004 = DSM 16465</name>
    <dbReference type="NCBI Taxonomy" id="1385511"/>
    <lineage>
        <taxon>Bacteria</taxon>
        <taxon>Bacillati</taxon>
        <taxon>Bacillota</taxon>
        <taxon>Bacilli</taxon>
        <taxon>Bacillales</taxon>
        <taxon>Bacillaceae</taxon>
        <taxon>Pontibacillus</taxon>
    </lineage>
</organism>
<dbReference type="AlphaFoldDB" id="A0A0A5G597"/>
<dbReference type="OrthoDB" id="2855857at2"/>
<evidence type="ECO:0000313" key="2">
    <source>
        <dbReference type="Proteomes" id="UP000030403"/>
    </source>
</evidence>
<gene>
    <name evidence="1" type="ORF">N783_08605</name>
</gene>
<dbReference type="SUPFAM" id="SSF52833">
    <property type="entry name" value="Thioredoxin-like"/>
    <property type="match status" value="1"/>
</dbReference>
<dbReference type="STRING" id="1385511.GCA_000425225_03010"/>
<sequence>MRERIDEVESKEFQVVAIAPSSASFIAQFMEHFGPFPFGIYGDPSRQLYKEQGTVTMPKWKLLSKALWGAMTGKVKNFLPNNENQKEFVKESMKTQDVYIQGGTWLYDQKGQMIWHHIDSSPEDHAQLDKVLQYMEKHNSEE</sequence>
<protein>
    <recommendedName>
        <fullName evidence="3">Alkyl hydroperoxide reductase</fullName>
    </recommendedName>
</protein>
<dbReference type="InterPro" id="IPR032801">
    <property type="entry name" value="PXL2A/B/C"/>
</dbReference>
<dbReference type="Gene3D" id="3.40.30.10">
    <property type="entry name" value="Glutaredoxin"/>
    <property type="match status" value="1"/>
</dbReference>
<dbReference type="eggNOG" id="ENOG5033X9W">
    <property type="taxonomic scope" value="Bacteria"/>
</dbReference>
<accession>A0A0A5G597</accession>
<dbReference type="RefSeq" id="WP_027446652.1">
    <property type="nucleotide sequence ID" value="NZ_AULJ01000038.1"/>
</dbReference>
<keyword evidence="2" id="KW-1185">Reference proteome</keyword>
<dbReference type="Pfam" id="PF13911">
    <property type="entry name" value="AhpC-TSA_2"/>
    <property type="match status" value="1"/>
</dbReference>
<dbReference type="EMBL" id="AVPF01000020">
    <property type="protein sequence ID" value="KGX88301.1"/>
    <property type="molecule type" value="Genomic_DNA"/>
</dbReference>
<dbReference type="Proteomes" id="UP000030403">
    <property type="component" value="Unassembled WGS sequence"/>
</dbReference>
<comment type="caution">
    <text evidence="1">The sequence shown here is derived from an EMBL/GenBank/DDBJ whole genome shotgun (WGS) entry which is preliminary data.</text>
</comment>
<proteinExistence type="predicted"/>
<name>A0A0A5G597_9BACI</name>
<dbReference type="InterPro" id="IPR036249">
    <property type="entry name" value="Thioredoxin-like_sf"/>
</dbReference>
<reference evidence="1 2" key="1">
    <citation type="submission" date="2013-08" db="EMBL/GenBank/DDBJ databases">
        <authorList>
            <person name="Huang J."/>
            <person name="Wang G."/>
        </authorList>
    </citation>
    <scope>NUCLEOTIDE SEQUENCE [LARGE SCALE GENOMIC DNA]</scope>
    <source>
        <strain evidence="1 2">BH030004</strain>
    </source>
</reference>
<evidence type="ECO:0008006" key="3">
    <source>
        <dbReference type="Google" id="ProtNLM"/>
    </source>
</evidence>
<evidence type="ECO:0000313" key="1">
    <source>
        <dbReference type="EMBL" id="KGX88301.1"/>
    </source>
</evidence>